<name>A0ABX8TF00_9CAUL</name>
<organism evidence="1 2">
    <name type="scientific">Brevundimonas nasdae</name>
    <dbReference type="NCBI Taxonomy" id="172043"/>
    <lineage>
        <taxon>Bacteria</taxon>
        <taxon>Pseudomonadati</taxon>
        <taxon>Pseudomonadota</taxon>
        <taxon>Alphaproteobacteria</taxon>
        <taxon>Caulobacterales</taxon>
        <taxon>Caulobacteraceae</taxon>
        <taxon>Brevundimonas</taxon>
    </lineage>
</organism>
<dbReference type="PANTHER" id="PTHR33221">
    <property type="entry name" value="WINGED HELIX-TURN-HELIX TRANSCRIPTIONAL REGULATOR, RRF2 FAMILY"/>
    <property type="match status" value="1"/>
</dbReference>
<proteinExistence type="predicted"/>
<dbReference type="InterPro" id="IPR000944">
    <property type="entry name" value="Tscrpt_reg_Rrf2"/>
</dbReference>
<dbReference type="Pfam" id="PF02082">
    <property type="entry name" value="Rrf2"/>
    <property type="match status" value="1"/>
</dbReference>
<dbReference type="RefSeq" id="WP_219352664.1">
    <property type="nucleotide sequence ID" value="NZ_CP080034.1"/>
</dbReference>
<accession>A0ABX8TF00</accession>
<dbReference type="EMBL" id="CP080034">
    <property type="protein sequence ID" value="QYC09761.1"/>
    <property type="molecule type" value="Genomic_DNA"/>
</dbReference>
<evidence type="ECO:0000313" key="1">
    <source>
        <dbReference type="EMBL" id="QYC09761.1"/>
    </source>
</evidence>
<dbReference type="PROSITE" id="PS51197">
    <property type="entry name" value="HTH_RRF2_2"/>
    <property type="match status" value="1"/>
</dbReference>
<evidence type="ECO:0000313" key="2">
    <source>
        <dbReference type="Proteomes" id="UP000824334"/>
    </source>
</evidence>
<sequence>MSDSQRFPVAAHVLAYMAHKDAYGPAQAAPSALLASSVPTNPVVVRRVTALLAKAGLIATRPGATGGSWLLRRPEDIRLDEVLRAVNGCAHLGSTPAGAKGCPVGEHIPRQVAKALTAADQAASEALSKITIADLLDKHPASLAAFAPHKSCPLAA</sequence>
<dbReference type="Proteomes" id="UP000824334">
    <property type="component" value="Chromosome"/>
</dbReference>
<dbReference type="PANTHER" id="PTHR33221:SF15">
    <property type="entry name" value="HTH-TYPE TRANSCRIPTIONAL REGULATOR YWGB-RELATED"/>
    <property type="match status" value="1"/>
</dbReference>
<keyword evidence="2" id="KW-1185">Reference proteome</keyword>
<dbReference type="GeneID" id="94376486"/>
<protein>
    <submittedName>
        <fullName evidence="1">Rrf2 family transcriptional regulator</fullName>
    </submittedName>
</protein>
<reference evidence="1 2" key="1">
    <citation type="submission" date="2021-07" db="EMBL/GenBank/DDBJ databases">
        <title>Isolation and characterization of bacteria from a gold mining with a capacity of golden bioaccumulation.</title>
        <authorList>
            <person name="Yang X.J."/>
        </authorList>
    </citation>
    <scope>NUCLEOTIDE SEQUENCE [LARGE SCALE GENOMIC DNA]</scope>
    <source>
        <strain evidence="1 2">Au29</strain>
    </source>
</reference>
<gene>
    <name evidence="1" type="ORF">KWG56_14450</name>
</gene>